<dbReference type="AlphaFoldDB" id="A0A6C2YSV5"/>
<evidence type="ECO:0000313" key="2">
    <source>
        <dbReference type="EMBL" id="VIP04461.1"/>
    </source>
</evidence>
<sequence length="365" mass="39807">MLTAEGCRRRRLRLWDAIPAEAGVDQLVLADPVNLRYLANIYGDPFSLGADFGALLVVRRDGSATMIYESRSPASIDAALVEERRKIVWYDGQSAGNGPRRLALLPSLQELTGTPPRIHDALTDPLGPIIQTALATSRRRKDPDEIDVLRKCMRAGEIGQTWARQHVQPGMTELDVYSGIWNAVTQHLGQAAIVYGDFAISPGPSRRGGAPTRKIIEVGEMLILDFSVIIAGYRSDFTNTLVVGKEPNPRQQKLYDLCVEAMEAGEGELRAGAGCLTVYQAVRGVFEKAGMADYFTHHAGHGLGLGHPEAPFLVRNASETLVAGDVVTLEPGLYVENVGGIRIEHNYLITDTGFERLSDHVIALN</sequence>
<dbReference type="CDD" id="cd01066">
    <property type="entry name" value="APP_MetAP"/>
    <property type="match status" value="1"/>
</dbReference>
<dbReference type="InterPro" id="IPR050659">
    <property type="entry name" value="Peptidase_M24B"/>
</dbReference>
<organism evidence="2">
    <name type="scientific">Tuwongella immobilis</name>
    <dbReference type="NCBI Taxonomy" id="692036"/>
    <lineage>
        <taxon>Bacteria</taxon>
        <taxon>Pseudomonadati</taxon>
        <taxon>Planctomycetota</taxon>
        <taxon>Planctomycetia</taxon>
        <taxon>Gemmatales</taxon>
        <taxon>Gemmataceae</taxon>
        <taxon>Tuwongella</taxon>
    </lineage>
</organism>
<reference evidence="2" key="1">
    <citation type="submission" date="2019-04" db="EMBL/GenBank/DDBJ databases">
        <authorList>
            <consortium name="Science for Life Laboratories"/>
        </authorList>
    </citation>
    <scope>NUCLEOTIDE SEQUENCE</scope>
    <source>
        <strain evidence="2">MBLW1</strain>
    </source>
</reference>
<dbReference type="PANTHER" id="PTHR46112:SF2">
    <property type="entry name" value="XAA-PRO AMINOPEPTIDASE P-RELATED"/>
    <property type="match status" value="1"/>
</dbReference>
<proteinExistence type="predicted"/>
<dbReference type="KEGG" id="tim:GMBLW1_47320"/>
<gene>
    <name evidence="2" type="ORF">GMBLW1_47320</name>
</gene>
<evidence type="ECO:0000313" key="3">
    <source>
        <dbReference type="Proteomes" id="UP000464378"/>
    </source>
</evidence>
<keyword evidence="3" id="KW-1185">Reference proteome</keyword>
<dbReference type="Gene3D" id="3.90.230.10">
    <property type="entry name" value="Creatinase/methionine aminopeptidase superfamily"/>
    <property type="match status" value="1"/>
</dbReference>
<dbReference type="SUPFAM" id="SSF53092">
    <property type="entry name" value="Creatinase/prolidase N-terminal domain"/>
    <property type="match status" value="1"/>
</dbReference>
<dbReference type="InterPro" id="IPR000994">
    <property type="entry name" value="Pept_M24"/>
</dbReference>
<dbReference type="InterPro" id="IPR036005">
    <property type="entry name" value="Creatinase/aminopeptidase-like"/>
</dbReference>
<dbReference type="InParanoid" id="A0A6C2YSV5"/>
<evidence type="ECO:0000259" key="1">
    <source>
        <dbReference type="Pfam" id="PF00557"/>
    </source>
</evidence>
<name>A0A6C2YSV5_9BACT</name>
<protein>
    <recommendedName>
        <fullName evidence="1">Peptidase M24 domain-containing protein</fullName>
    </recommendedName>
</protein>
<dbReference type="Gene3D" id="3.40.350.10">
    <property type="entry name" value="Creatinase/prolidase N-terminal domain"/>
    <property type="match status" value="1"/>
</dbReference>
<dbReference type="EMBL" id="LR593887">
    <property type="protein sequence ID" value="VTS06284.1"/>
    <property type="molecule type" value="Genomic_DNA"/>
</dbReference>
<dbReference type="InterPro" id="IPR029149">
    <property type="entry name" value="Creatin/AminoP/Spt16_N"/>
</dbReference>
<dbReference type="Pfam" id="PF00557">
    <property type="entry name" value="Peptidase_M24"/>
    <property type="match status" value="1"/>
</dbReference>
<dbReference type="EMBL" id="LR586016">
    <property type="protein sequence ID" value="VIP04461.1"/>
    <property type="molecule type" value="Genomic_DNA"/>
</dbReference>
<dbReference type="SUPFAM" id="SSF55920">
    <property type="entry name" value="Creatinase/aminopeptidase"/>
    <property type="match status" value="1"/>
</dbReference>
<feature type="domain" description="Peptidase M24" evidence="1">
    <location>
        <begin position="149"/>
        <end position="351"/>
    </location>
</feature>
<dbReference type="RefSeq" id="WP_162659544.1">
    <property type="nucleotide sequence ID" value="NZ_LR593887.1"/>
</dbReference>
<accession>A0A6C2YSV5</accession>
<dbReference type="PANTHER" id="PTHR46112">
    <property type="entry name" value="AMINOPEPTIDASE"/>
    <property type="match status" value="1"/>
</dbReference>
<dbReference type="Proteomes" id="UP000464378">
    <property type="component" value="Chromosome"/>
</dbReference>